<dbReference type="AlphaFoldDB" id="I4C5Z0"/>
<sequence>MKIEEITAMQELVRNMAAGFSTMVEALQKTAELFETIDAWLDTAKESVKDDITLS</sequence>
<organism evidence="1 2">
    <name type="scientific">Desulfomonile tiedjei (strain ATCC 49306 / DSM 6799 / DCB-1)</name>
    <dbReference type="NCBI Taxonomy" id="706587"/>
    <lineage>
        <taxon>Bacteria</taxon>
        <taxon>Pseudomonadati</taxon>
        <taxon>Thermodesulfobacteriota</taxon>
        <taxon>Desulfomonilia</taxon>
        <taxon>Desulfomonilales</taxon>
        <taxon>Desulfomonilaceae</taxon>
        <taxon>Desulfomonile</taxon>
    </lineage>
</organism>
<evidence type="ECO:0000313" key="2">
    <source>
        <dbReference type="Proteomes" id="UP000006055"/>
    </source>
</evidence>
<gene>
    <name evidence="1" type="ordered locus">Desti_2293</name>
</gene>
<dbReference type="KEGG" id="dti:Desti_2293"/>
<dbReference type="RefSeq" id="WP_014810124.1">
    <property type="nucleotide sequence ID" value="NC_018025.1"/>
</dbReference>
<dbReference type="STRING" id="706587.Desti_2293"/>
<evidence type="ECO:0000313" key="1">
    <source>
        <dbReference type="EMBL" id="AFM24981.1"/>
    </source>
</evidence>
<reference evidence="2" key="1">
    <citation type="submission" date="2012-06" db="EMBL/GenBank/DDBJ databases">
        <title>Complete sequence of chromosome of Desulfomonile tiedjei DSM 6799.</title>
        <authorList>
            <person name="Lucas S."/>
            <person name="Copeland A."/>
            <person name="Lapidus A."/>
            <person name="Glavina del Rio T."/>
            <person name="Dalin E."/>
            <person name="Tice H."/>
            <person name="Bruce D."/>
            <person name="Goodwin L."/>
            <person name="Pitluck S."/>
            <person name="Peters L."/>
            <person name="Ovchinnikova G."/>
            <person name="Zeytun A."/>
            <person name="Lu M."/>
            <person name="Kyrpides N."/>
            <person name="Mavromatis K."/>
            <person name="Ivanova N."/>
            <person name="Brettin T."/>
            <person name="Detter J.C."/>
            <person name="Han C."/>
            <person name="Larimer F."/>
            <person name="Land M."/>
            <person name="Hauser L."/>
            <person name="Markowitz V."/>
            <person name="Cheng J.-F."/>
            <person name="Hugenholtz P."/>
            <person name="Woyke T."/>
            <person name="Wu D."/>
            <person name="Spring S."/>
            <person name="Schroeder M."/>
            <person name="Brambilla E."/>
            <person name="Klenk H.-P."/>
            <person name="Eisen J.A."/>
        </authorList>
    </citation>
    <scope>NUCLEOTIDE SEQUENCE [LARGE SCALE GENOMIC DNA]</scope>
    <source>
        <strain evidence="2">ATCC 49306 / DSM 6799 / DCB-1</strain>
    </source>
</reference>
<accession>I4C5Z0</accession>
<dbReference type="Proteomes" id="UP000006055">
    <property type="component" value="Chromosome"/>
</dbReference>
<name>I4C5Z0_DESTA</name>
<keyword evidence="2" id="KW-1185">Reference proteome</keyword>
<dbReference type="EMBL" id="CP003360">
    <property type="protein sequence ID" value="AFM24981.1"/>
    <property type="molecule type" value="Genomic_DNA"/>
</dbReference>
<protein>
    <submittedName>
        <fullName evidence="1">Uncharacterized protein</fullName>
    </submittedName>
</protein>
<dbReference type="HOGENOM" id="CLU_3024788_0_0_7"/>
<proteinExistence type="predicted"/>